<gene>
    <name evidence="8" type="ORF">EXM22_03465</name>
</gene>
<feature type="transmembrane region" description="Helical" evidence="7">
    <location>
        <begin position="266"/>
        <end position="286"/>
    </location>
</feature>
<keyword evidence="5 7" id="KW-1133">Transmembrane helix</keyword>
<dbReference type="Proteomes" id="UP000324209">
    <property type="component" value="Chromosome"/>
</dbReference>
<dbReference type="PANTHER" id="PTHR43299">
    <property type="entry name" value="UPF0718 PROTEIN YRAQ"/>
    <property type="match status" value="1"/>
</dbReference>
<evidence type="ECO:0000313" key="8">
    <source>
        <dbReference type="EMBL" id="QEN07088.1"/>
    </source>
</evidence>
<evidence type="ECO:0000313" key="9">
    <source>
        <dbReference type="Proteomes" id="UP000324209"/>
    </source>
</evidence>
<organism evidence="8 9">
    <name type="scientific">Oceanispirochaeta crateris</name>
    <dbReference type="NCBI Taxonomy" id="2518645"/>
    <lineage>
        <taxon>Bacteria</taxon>
        <taxon>Pseudomonadati</taxon>
        <taxon>Spirochaetota</taxon>
        <taxon>Spirochaetia</taxon>
        <taxon>Spirochaetales</taxon>
        <taxon>Spirochaetaceae</taxon>
        <taxon>Oceanispirochaeta</taxon>
    </lineage>
</organism>
<name>A0A5C1QIF3_9SPIO</name>
<evidence type="ECO:0000256" key="7">
    <source>
        <dbReference type="SAM" id="Phobius"/>
    </source>
</evidence>
<feature type="transmembrane region" description="Helical" evidence="7">
    <location>
        <begin position="121"/>
        <end position="141"/>
    </location>
</feature>
<feature type="transmembrane region" description="Helical" evidence="7">
    <location>
        <begin position="372"/>
        <end position="394"/>
    </location>
</feature>
<comment type="subcellular location">
    <subcellularLocation>
        <location evidence="1">Cell membrane</location>
        <topology evidence="1">Multi-pass membrane protein</topology>
    </subcellularLocation>
</comment>
<keyword evidence="6 7" id="KW-0472">Membrane</keyword>
<feature type="transmembrane region" description="Helical" evidence="7">
    <location>
        <begin position="50"/>
        <end position="69"/>
    </location>
</feature>
<reference evidence="8 9" key="1">
    <citation type="submission" date="2019-02" db="EMBL/GenBank/DDBJ databases">
        <title>Complete Genome Sequence and Methylome Analysis of free living Spirochaetas.</title>
        <authorList>
            <person name="Fomenkov A."/>
            <person name="Dubinina G."/>
            <person name="Leshcheva N."/>
            <person name="Mikheeva N."/>
            <person name="Grabovich M."/>
            <person name="Vincze T."/>
            <person name="Roberts R.J."/>
        </authorList>
    </citation>
    <scope>NUCLEOTIDE SEQUENCE [LARGE SCALE GENOMIC DNA]</scope>
    <source>
        <strain evidence="8 9">K2</strain>
    </source>
</reference>
<proteinExistence type="inferred from homology"/>
<accession>A0A5C1QIF3</accession>
<evidence type="ECO:0000256" key="3">
    <source>
        <dbReference type="ARBA" id="ARBA00022475"/>
    </source>
</evidence>
<dbReference type="GO" id="GO:0005886">
    <property type="term" value="C:plasma membrane"/>
    <property type="evidence" value="ECO:0007669"/>
    <property type="project" value="UniProtKB-SubCell"/>
</dbReference>
<dbReference type="EMBL" id="CP036150">
    <property type="protein sequence ID" value="QEN07088.1"/>
    <property type="molecule type" value="Genomic_DNA"/>
</dbReference>
<dbReference type="AlphaFoldDB" id="A0A5C1QIF3"/>
<dbReference type="PANTHER" id="PTHR43299:SF1">
    <property type="entry name" value="UPF0718 PROTEIN YRAQ"/>
    <property type="match status" value="1"/>
</dbReference>
<dbReference type="OrthoDB" id="9777774at2"/>
<evidence type="ECO:0000256" key="2">
    <source>
        <dbReference type="ARBA" id="ARBA00006386"/>
    </source>
</evidence>
<feature type="transmembrane region" description="Helical" evidence="7">
    <location>
        <begin position="233"/>
        <end position="251"/>
    </location>
</feature>
<sequence length="395" mass="42781">MAKKEMSPNKALGITALIFLGAYFIPFASPEIARAIQEAFLMLSDYARQHVLLCLVPAMFIAGAITIFLNQQAVIRYLGPKAPKLVSYGVASVSGAILAVCSCTVLPLFKGIYKKGAGLGPAVSFLYSGPAINILAIVLSYKIFGWKLGLARMIGAILFAIVIGLFMHLIFKKEDEERLSDERMFKYQESGDEKSLGKMALYMFSMIGILVFINWANSDGGSPVWDAIYRSKYWITGFFAILLLFSLLKWFSKDEMKMWVTETRDFSLQIFPYLFFGVLIAGFLLGRPGHDALIPTKWVASLVGGNSIISNFIAAISGAFMYFATLTEVPILQGLIGAGMGQGPALALLLAGPSLSLPSMLVIGSELGLKKTAVYVTLVVILSTVAGLLFGGIIG</sequence>
<feature type="transmembrane region" description="Helical" evidence="7">
    <location>
        <begin position="199"/>
        <end position="217"/>
    </location>
</feature>
<dbReference type="RefSeq" id="WP_149485170.1">
    <property type="nucleotide sequence ID" value="NZ_CP036150.1"/>
</dbReference>
<protein>
    <submittedName>
        <fullName evidence="8">Permease</fullName>
    </submittedName>
</protein>
<evidence type="ECO:0000256" key="1">
    <source>
        <dbReference type="ARBA" id="ARBA00004651"/>
    </source>
</evidence>
<keyword evidence="9" id="KW-1185">Reference proteome</keyword>
<dbReference type="KEGG" id="ock:EXM22_03465"/>
<dbReference type="InterPro" id="IPR005524">
    <property type="entry name" value="DUF318"/>
</dbReference>
<evidence type="ECO:0000256" key="4">
    <source>
        <dbReference type="ARBA" id="ARBA00022692"/>
    </source>
</evidence>
<keyword evidence="4 7" id="KW-0812">Transmembrane</keyword>
<feature type="transmembrane region" description="Helical" evidence="7">
    <location>
        <begin position="85"/>
        <end position="109"/>
    </location>
</feature>
<feature type="transmembrane region" description="Helical" evidence="7">
    <location>
        <begin position="298"/>
        <end position="325"/>
    </location>
</feature>
<evidence type="ECO:0000256" key="5">
    <source>
        <dbReference type="ARBA" id="ARBA00022989"/>
    </source>
</evidence>
<comment type="similarity">
    <text evidence="2">Belongs to the UPF0718 family.</text>
</comment>
<evidence type="ECO:0000256" key="6">
    <source>
        <dbReference type="ARBA" id="ARBA00023136"/>
    </source>
</evidence>
<keyword evidence="3" id="KW-1003">Cell membrane</keyword>
<dbReference type="Pfam" id="PF03773">
    <property type="entry name" value="ArsP_1"/>
    <property type="match status" value="1"/>
</dbReference>
<feature type="transmembrane region" description="Helical" evidence="7">
    <location>
        <begin position="153"/>
        <end position="171"/>
    </location>
</feature>